<dbReference type="EMBL" id="JTDF01003570">
    <property type="protein sequence ID" value="KAF8567700.1"/>
    <property type="molecule type" value="Genomic_DNA"/>
</dbReference>
<feature type="region of interest" description="Disordered" evidence="1">
    <location>
        <begin position="33"/>
        <end position="56"/>
    </location>
</feature>
<organism evidence="2 3">
    <name type="scientific">Paragonimus westermani</name>
    <dbReference type="NCBI Taxonomy" id="34504"/>
    <lineage>
        <taxon>Eukaryota</taxon>
        <taxon>Metazoa</taxon>
        <taxon>Spiralia</taxon>
        <taxon>Lophotrochozoa</taxon>
        <taxon>Platyhelminthes</taxon>
        <taxon>Trematoda</taxon>
        <taxon>Digenea</taxon>
        <taxon>Plagiorchiida</taxon>
        <taxon>Troglotremata</taxon>
        <taxon>Troglotrematidae</taxon>
        <taxon>Paragonimus</taxon>
    </lineage>
</organism>
<evidence type="ECO:0000313" key="2">
    <source>
        <dbReference type="EMBL" id="KAF8567700.1"/>
    </source>
</evidence>
<dbReference type="Proteomes" id="UP000699462">
    <property type="component" value="Unassembled WGS sequence"/>
</dbReference>
<dbReference type="AlphaFoldDB" id="A0A8T0DJ76"/>
<gene>
    <name evidence="2" type="ORF">P879_08674</name>
</gene>
<proteinExistence type="predicted"/>
<comment type="caution">
    <text evidence="2">The sequence shown here is derived from an EMBL/GenBank/DDBJ whole genome shotgun (WGS) entry which is preliminary data.</text>
</comment>
<keyword evidence="3" id="KW-1185">Reference proteome</keyword>
<evidence type="ECO:0000256" key="1">
    <source>
        <dbReference type="SAM" id="MobiDB-lite"/>
    </source>
</evidence>
<accession>A0A8T0DJ76</accession>
<protein>
    <submittedName>
        <fullName evidence="2">Uncharacterized protein</fullName>
    </submittedName>
</protein>
<name>A0A8T0DJ76_9TREM</name>
<feature type="compositionally biased region" description="Polar residues" evidence="1">
    <location>
        <begin position="35"/>
        <end position="48"/>
    </location>
</feature>
<reference evidence="2 3" key="1">
    <citation type="submission" date="2019-07" db="EMBL/GenBank/DDBJ databases">
        <title>Annotation for the trematode Paragonimus westermani.</title>
        <authorList>
            <person name="Choi Y.-J."/>
        </authorList>
    </citation>
    <scope>NUCLEOTIDE SEQUENCE [LARGE SCALE GENOMIC DNA]</scope>
    <source>
        <strain evidence="2">180907_Pwestermani</strain>
    </source>
</reference>
<sequence length="56" mass="6422">MVYRLIDVNISERLLSSRTDIMLAFMNKSVKHFQGSKNTSRWKNSNHAGNGGRKRA</sequence>
<evidence type="ECO:0000313" key="3">
    <source>
        <dbReference type="Proteomes" id="UP000699462"/>
    </source>
</evidence>